<organism evidence="6 7">
    <name type="scientific">Bifidobacterium amazonense</name>
    <dbReference type="NCBI Taxonomy" id="2809027"/>
    <lineage>
        <taxon>Bacteria</taxon>
        <taxon>Bacillati</taxon>
        <taxon>Actinomycetota</taxon>
        <taxon>Actinomycetes</taxon>
        <taxon>Bifidobacteriales</taxon>
        <taxon>Bifidobacteriaceae</taxon>
        <taxon>Bifidobacterium</taxon>
    </lineage>
</organism>
<feature type="domain" description="HTH araC/xylS-type" evidence="5">
    <location>
        <begin position="238"/>
        <end position="336"/>
    </location>
</feature>
<evidence type="ECO:0000256" key="4">
    <source>
        <dbReference type="ARBA" id="ARBA00023163"/>
    </source>
</evidence>
<proteinExistence type="predicted"/>
<keyword evidence="2" id="KW-0238">DNA-binding</keyword>
<reference evidence="6 7" key="1">
    <citation type="journal article" date="2021" name="Environ. Microbiol.">
        <title>Genetic insights into the dark matter of the mammalian gut microbiota through targeted genome reconstruction.</title>
        <authorList>
            <person name="Lugli G.A."/>
            <person name="Alessandri G."/>
            <person name="Milani C."/>
            <person name="Viappiani A."/>
            <person name="Fontana F."/>
            <person name="Tarracchini C."/>
            <person name="Mancabelli L."/>
            <person name="Argentini C."/>
            <person name="Ruiz L."/>
            <person name="Margolles A."/>
            <person name="van Sinderen D."/>
            <person name="Turroni F."/>
            <person name="Ventura M."/>
        </authorList>
    </citation>
    <scope>NUCLEOTIDE SEQUENCE [LARGE SCALE GENOMIC DNA]</scope>
    <source>
        <strain evidence="6 7">MA1</strain>
    </source>
</reference>
<dbReference type="SUPFAM" id="SSF46689">
    <property type="entry name" value="Homeodomain-like"/>
    <property type="match status" value="2"/>
</dbReference>
<dbReference type="SMART" id="SM00342">
    <property type="entry name" value="HTH_ARAC"/>
    <property type="match status" value="1"/>
</dbReference>
<keyword evidence="3" id="KW-0010">Activator</keyword>
<dbReference type="RefSeq" id="WP_241512678.1">
    <property type="nucleotide sequence ID" value="NZ_JAFEJT020000002.1"/>
</dbReference>
<dbReference type="InterPro" id="IPR018062">
    <property type="entry name" value="HTH_AraC-typ_CS"/>
</dbReference>
<comment type="caution">
    <text evidence="6">The sequence shown here is derived from an EMBL/GenBank/DDBJ whole genome shotgun (WGS) entry which is preliminary data.</text>
</comment>
<dbReference type="InterPro" id="IPR037923">
    <property type="entry name" value="HTH-like"/>
</dbReference>
<dbReference type="InterPro" id="IPR050204">
    <property type="entry name" value="AraC_XylS_family_regulators"/>
</dbReference>
<dbReference type="Gene3D" id="2.60.120.10">
    <property type="entry name" value="Jelly Rolls"/>
    <property type="match status" value="1"/>
</dbReference>
<accession>A0ABS9VSE0</accession>
<sequence length="345" mass="38245">MDVTTCRLEGPADFFSIGQFVSGPGWRHARRVIDTFELVFVRRGVLPMRVGERELTIGANQLALLPPGVEHAGSRAITEPLDFYWMHFRLSERRDDLRDMHVGNADDAVRLPQSGDSLILPHWCRAADPDRLAVMCNQLVDLYARFGPHSNTYCDYFLTCLLLEVTAQTRVLVAGMAESAADRDGRGADAVGMAKRYVMGVDTGGGVGGFRPDGHTVRVGGANVAVEGHRPVGLGPMLSVRSWIMANAFDDITVAKVADRFHYSPSYLTAVYKRAFGIGVNDQIVECRVDRARELLSSTPSPVADIAREVGYDDPKYFMRVFKRRTGLTPGQYRDAFPTRLYNTV</sequence>
<gene>
    <name evidence="6" type="ORF">JS533_000825</name>
</gene>
<evidence type="ECO:0000256" key="3">
    <source>
        <dbReference type="ARBA" id="ARBA00023159"/>
    </source>
</evidence>
<name>A0ABS9VSE0_9BIFI</name>
<dbReference type="PROSITE" id="PS00041">
    <property type="entry name" value="HTH_ARAC_FAMILY_1"/>
    <property type="match status" value="1"/>
</dbReference>
<dbReference type="InterPro" id="IPR003313">
    <property type="entry name" value="AraC-bd"/>
</dbReference>
<dbReference type="Gene3D" id="1.10.10.60">
    <property type="entry name" value="Homeodomain-like"/>
    <property type="match status" value="2"/>
</dbReference>
<dbReference type="PANTHER" id="PTHR46796">
    <property type="entry name" value="HTH-TYPE TRANSCRIPTIONAL ACTIVATOR RHAS-RELATED"/>
    <property type="match status" value="1"/>
</dbReference>
<dbReference type="PROSITE" id="PS01124">
    <property type="entry name" value="HTH_ARAC_FAMILY_2"/>
    <property type="match status" value="1"/>
</dbReference>
<evidence type="ECO:0000256" key="2">
    <source>
        <dbReference type="ARBA" id="ARBA00023125"/>
    </source>
</evidence>
<evidence type="ECO:0000313" key="7">
    <source>
        <dbReference type="Proteomes" id="UP000710815"/>
    </source>
</evidence>
<dbReference type="PRINTS" id="PR00032">
    <property type="entry name" value="HTHARAC"/>
</dbReference>
<dbReference type="InterPro" id="IPR018060">
    <property type="entry name" value="HTH_AraC"/>
</dbReference>
<dbReference type="PANTHER" id="PTHR46796:SF6">
    <property type="entry name" value="ARAC SUBFAMILY"/>
    <property type="match status" value="1"/>
</dbReference>
<evidence type="ECO:0000259" key="5">
    <source>
        <dbReference type="PROSITE" id="PS01124"/>
    </source>
</evidence>
<evidence type="ECO:0000256" key="1">
    <source>
        <dbReference type="ARBA" id="ARBA00023015"/>
    </source>
</evidence>
<keyword evidence="4" id="KW-0804">Transcription</keyword>
<protein>
    <submittedName>
        <fullName evidence="6">AraC family transcriptional regulator</fullName>
    </submittedName>
</protein>
<dbReference type="InterPro" id="IPR014710">
    <property type="entry name" value="RmlC-like_jellyroll"/>
</dbReference>
<dbReference type="Pfam" id="PF12833">
    <property type="entry name" value="HTH_18"/>
    <property type="match status" value="1"/>
</dbReference>
<dbReference type="EMBL" id="JAFEJT020000002">
    <property type="protein sequence ID" value="MCH9274834.1"/>
    <property type="molecule type" value="Genomic_DNA"/>
</dbReference>
<dbReference type="InterPro" id="IPR020449">
    <property type="entry name" value="Tscrpt_reg_AraC-type_HTH"/>
</dbReference>
<evidence type="ECO:0000313" key="6">
    <source>
        <dbReference type="EMBL" id="MCH9274834.1"/>
    </source>
</evidence>
<keyword evidence="7" id="KW-1185">Reference proteome</keyword>
<dbReference type="Proteomes" id="UP000710815">
    <property type="component" value="Unassembled WGS sequence"/>
</dbReference>
<dbReference type="InterPro" id="IPR009057">
    <property type="entry name" value="Homeodomain-like_sf"/>
</dbReference>
<dbReference type="Pfam" id="PF02311">
    <property type="entry name" value="AraC_binding"/>
    <property type="match status" value="1"/>
</dbReference>
<keyword evidence="1" id="KW-0805">Transcription regulation</keyword>
<reference evidence="6 7" key="2">
    <citation type="journal article" date="2021" name="Syst. Appl. Microbiol.">
        <title>Phylogenetic classification of ten novel species belonging to the genus Bifidobacterium comprising B. phasiani sp. nov., B. pongonis sp. nov., B. saguinibicoloris sp. nov., B. colobi sp. nov., B. simiiventris sp. nov., B. santillanense sp. nov., B. miconis sp. nov., B. amazonense sp. nov., B. pluvialisilvae sp. nov., and B. miconisargentati sp. nov.</title>
        <authorList>
            <person name="Lugli G.A."/>
            <person name="Calvete-Torre I."/>
            <person name="Alessandri G."/>
            <person name="Milani C."/>
            <person name="Turroni F."/>
            <person name="Laiolo P."/>
            <person name="Ossiprandi M.C."/>
            <person name="Margolles A."/>
            <person name="Ruiz L."/>
            <person name="Ventura M."/>
        </authorList>
    </citation>
    <scope>NUCLEOTIDE SEQUENCE [LARGE SCALE GENOMIC DNA]</scope>
    <source>
        <strain evidence="6 7">MA1</strain>
    </source>
</reference>
<dbReference type="SUPFAM" id="SSF51215">
    <property type="entry name" value="Regulatory protein AraC"/>
    <property type="match status" value="1"/>
</dbReference>